<evidence type="ECO:0000313" key="9">
    <source>
        <dbReference type="Proteomes" id="UP001375743"/>
    </source>
</evidence>
<dbReference type="SUPFAM" id="SSF50346">
    <property type="entry name" value="PRC-barrel domain"/>
    <property type="match status" value="1"/>
</dbReference>
<comment type="function">
    <text evidence="5">An accessory protein needed during the final step in the assembly of 30S ribosomal subunit, possibly for assembly of the head region. Essential for efficient processing of 16S rRNA. May be needed both before and after RbfA during the maturation of 16S rRNA. It has affinity for free ribosomal 30S subunits but not for 70S ribosomes.</text>
</comment>
<dbReference type="InterPro" id="IPR036976">
    <property type="entry name" value="RimM_N_sf"/>
</dbReference>
<gene>
    <name evidence="5 8" type="primary">rimM</name>
    <name evidence="8" type="ORF">U1T56_16565</name>
</gene>
<dbReference type="Pfam" id="PF01782">
    <property type="entry name" value="RimM"/>
    <property type="match status" value="1"/>
</dbReference>
<evidence type="ECO:0000259" key="6">
    <source>
        <dbReference type="Pfam" id="PF01782"/>
    </source>
</evidence>
<sequence>MAGGRGEPMVCVAQVATAHGVRGALKLRCFTEAPENVAAYGPLHDEQGNRLFEIRIVGRTNGGVIAMAEGIGDRDAALALRGMRLYVPRSKLPEPAEDEFYHEDLIGLVAEDASGRPIGEVSAVFDFGAGDVLEITGADGKQELVPFTRAVVPTVDLAKGVVRIVLPEAVEAGGGDEAEAES</sequence>
<dbReference type="NCBIfam" id="TIGR02273">
    <property type="entry name" value="16S_RimM"/>
    <property type="match status" value="1"/>
</dbReference>
<dbReference type="InterPro" id="IPR056792">
    <property type="entry name" value="PRC_RimM"/>
</dbReference>
<accession>A0ABU8XWF3</accession>
<comment type="domain">
    <text evidence="5">The PRC barrel domain binds ribosomal protein uS19.</text>
</comment>
<evidence type="ECO:0000256" key="3">
    <source>
        <dbReference type="ARBA" id="ARBA00022552"/>
    </source>
</evidence>
<dbReference type="Gene3D" id="2.30.30.240">
    <property type="entry name" value="PRC-barrel domain"/>
    <property type="match status" value="1"/>
</dbReference>
<feature type="domain" description="RimM N-terminal" evidence="6">
    <location>
        <begin position="11"/>
        <end position="90"/>
    </location>
</feature>
<dbReference type="Proteomes" id="UP001375743">
    <property type="component" value="Unassembled WGS sequence"/>
</dbReference>
<evidence type="ECO:0000259" key="7">
    <source>
        <dbReference type="Pfam" id="PF24986"/>
    </source>
</evidence>
<dbReference type="InterPro" id="IPR011033">
    <property type="entry name" value="PRC_barrel-like_sf"/>
</dbReference>
<proteinExistence type="inferred from homology"/>
<feature type="domain" description="Ribosome maturation factor RimM PRC barrel" evidence="7">
    <location>
        <begin position="103"/>
        <end position="168"/>
    </location>
</feature>
<keyword evidence="3 5" id="KW-0698">rRNA processing</keyword>
<evidence type="ECO:0000256" key="2">
    <source>
        <dbReference type="ARBA" id="ARBA00022517"/>
    </source>
</evidence>
<comment type="caution">
    <text evidence="8">The sequence shown here is derived from an EMBL/GenBank/DDBJ whole genome shotgun (WGS) entry which is preliminary data.</text>
</comment>
<comment type="subcellular location">
    <subcellularLocation>
        <location evidence="5">Cytoplasm</location>
    </subcellularLocation>
</comment>
<evidence type="ECO:0000313" key="8">
    <source>
        <dbReference type="EMBL" id="MEK0084768.1"/>
    </source>
</evidence>
<keyword evidence="9" id="KW-1185">Reference proteome</keyword>
<dbReference type="InterPro" id="IPR009000">
    <property type="entry name" value="Transl_B-barrel_sf"/>
</dbReference>
<keyword evidence="4 5" id="KW-0143">Chaperone</keyword>
<dbReference type="InterPro" id="IPR002676">
    <property type="entry name" value="RimM_N"/>
</dbReference>
<dbReference type="Pfam" id="PF24986">
    <property type="entry name" value="PRC_RimM"/>
    <property type="match status" value="1"/>
</dbReference>
<name>A0ABU8XWF3_9PROT</name>
<dbReference type="PANTHER" id="PTHR33692">
    <property type="entry name" value="RIBOSOME MATURATION FACTOR RIMM"/>
    <property type="match status" value="1"/>
</dbReference>
<evidence type="ECO:0000256" key="4">
    <source>
        <dbReference type="ARBA" id="ARBA00023186"/>
    </source>
</evidence>
<dbReference type="Gene3D" id="2.40.30.60">
    <property type="entry name" value="RimM"/>
    <property type="match status" value="1"/>
</dbReference>
<evidence type="ECO:0000256" key="5">
    <source>
        <dbReference type="HAMAP-Rule" id="MF_00014"/>
    </source>
</evidence>
<keyword evidence="1 5" id="KW-0963">Cytoplasm</keyword>
<dbReference type="PANTHER" id="PTHR33692:SF1">
    <property type="entry name" value="RIBOSOME MATURATION FACTOR RIMM"/>
    <property type="match status" value="1"/>
</dbReference>
<dbReference type="SUPFAM" id="SSF50447">
    <property type="entry name" value="Translation proteins"/>
    <property type="match status" value="1"/>
</dbReference>
<dbReference type="EMBL" id="JBBLZC010000018">
    <property type="protein sequence ID" value="MEK0084768.1"/>
    <property type="molecule type" value="Genomic_DNA"/>
</dbReference>
<comment type="similarity">
    <text evidence="5">Belongs to the RimM family.</text>
</comment>
<organism evidence="8 9">
    <name type="scientific">Benzoatithermus flavus</name>
    <dbReference type="NCBI Taxonomy" id="3108223"/>
    <lineage>
        <taxon>Bacteria</taxon>
        <taxon>Pseudomonadati</taxon>
        <taxon>Pseudomonadota</taxon>
        <taxon>Alphaproteobacteria</taxon>
        <taxon>Geminicoccales</taxon>
        <taxon>Geminicoccaceae</taxon>
        <taxon>Benzoatithermus</taxon>
    </lineage>
</organism>
<protein>
    <recommendedName>
        <fullName evidence="5">Ribosome maturation factor RimM</fullName>
    </recommendedName>
</protein>
<keyword evidence="2 5" id="KW-0690">Ribosome biogenesis</keyword>
<dbReference type="HAMAP" id="MF_00014">
    <property type="entry name" value="Ribosome_mat_RimM"/>
    <property type="match status" value="1"/>
</dbReference>
<dbReference type="RefSeq" id="WP_418160619.1">
    <property type="nucleotide sequence ID" value="NZ_JBBLZC010000018.1"/>
</dbReference>
<reference evidence="8 9" key="1">
    <citation type="submission" date="2024-01" db="EMBL/GenBank/DDBJ databases">
        <title>Multi-omics insights into the function and evolution of sodium benzoate biodegradation pathways in Benzoatithermus flavus gen. nov., sp. nov. from hot spring.</title>
        <authorList>
            <person name="Hu C.-J."/>
            <person name="Li W.-J."/>
        </authorList>
    </citation>
    <scope>NUCLEOTIDE SEQUENCE [LARGE SCALE GENOMIC DNA]</scope>
    <source>
        <strain evidence="8 9">SYSU G07066</strain>
    </source>
</reference>
<dbReference type="InterPro" id="IPR011961">
    <property type="entry name" value="RimM"/>
</dbReference>
<comment type="subunit">
    <text evidence="5">Binds ribosomal protein uS19.</text>
</comment>
<evidence type="ECO:0000256" key="1">
    <source>
        <dbReference type="ARBA" id="ARBA00022490"/>
    </source>
</evidence>